<dbReference type="InterPro" id="IPR035965">
    <property type="entry name" value="PAS-like_dom_sf"/>
</dbReference>
<evidence type="ECO:0000259" key="3">
    <source>
        <dbReference type="PROSITE" id="PS50113"/>
    </source>
</evidence>
<evidence type="ECO:0000259" key="5">
    <source>
        <dbReference type="PROSITE" id="PS50887"/>
    </source>
</evidence>
<name>A0ABW3WGE6_9RHOO</name>
<protein>
    <submittedName>
        <fullName evidence="6">EAL domain-containing protein</fullName>
    </submittedName>
</protein>
<dbReference type="Pfam" id="PF00563">
    <property type="entry name" value="EAL"/>
    <property type="match status" value="1"/>
</dbReference>
<dbReference type="CDD" id="cd01949">
    <property type="entry name" value="GGDEF"/>
    <property type="match status" value="1"/>
</dbReference>
<keyword evidence="7" id="KW-1185">Reference proteome</keyword>
<evidence type="ECO:0000313" key="7">
    <source>
        <dbReference type="Proteomes" id="UP001597158"/>
    </source>
</evidence>
<feature type="domain" description="GGDEF" evidence="5">
    <location>
        <begin position="389"/>
        <end position="522"/>
    </location>
</feature>
<dbReference type="PROSITE" id="PS50883">
    <property type="entry name" value="EAL"/>
    <property type="match status" value="1"/>
</dbReference>
<dbReference type="InterPro" id="IPR001633">
    <property type="entry name" value="EAL_dom"/>
</dbReference>
<dbReference type="InterPro" id="IPR043128">
    <property type="entry name" value="Rev_trsase/Diguanyl_cyclase"/>
</dbReference>
<dbReference type="PROSITE" id="PS50112">
    <property type="entry name" value="PAS"/>
    <property type="match status" value="1"/>
</dbReference>
<evidence type="ECO:0000259" key="2">
    <source>
        <dbReference type="PROSITE" id="PS50112"/>
    </source>
</evidence>
<dbReference type="CDD" id="cd01948">
    <property type="entry name" value="EAL"/>
    <property type="match status" value="1"/>
</dbReference>
<feature type="transmembrane region" description="Helical" evidence="1">
    <location>
        <begin position="184"/>
        <end position="203"/>
    </location>
</feature>
<dbReference type="PROSITE" id="PS50113">
    <property type="entry name" value="PAC"/>
    <property type="match status" value="1"/>
</dbReference>
<dbReference type="NCBIfam" id="TIGR00254">
    <property type="entry name" value="GGDEF"/>
    <property type="match status" value="1"/>
</dbReference>
<dbReference type="SUPFAM" id="SSF55785">
    <property type="entry name" value="PYP-like sensor domain (PAS domain)"/>
    <property type="match status" value="1"/>
</dbReference>
<dbReference type="InterPro" id="IPR052155">
    <property type="entry name" value="Biofilm_reg_signaling"/>
</dbReference>
<reference evidence="7" key="1">
    <citation type="journal article" date="2019" name="Int. J. Syst. Evol. Microbiol.">
        <title>The Global Catalogue of Microorganisms (GCM) 10K type strain sequencing project: providing services to taxonomists for standard genome sequencing and annotation.</title>
        <authorList>
            <consortium name="The Broad Institute Genomics Platform"/>
            <consortium name="The Broad Institute Genome Sequencing Center for Infectious Disease"/>
            <person name="Wu L."/>
            <person name="Ma J."/>
        </authorList>
    </citation>
    <scope>NUCLEOTIDE SEQUENCE [LARGE SCALE GENOMIC DNA]</scope>
    <source>
        <strain evidence="7">CCUG 48884</strain>
    </source>
</reference>
<comment type="caution">
    <text evidence="6">The sequence shown here is derived from an EMBL/GenBank/DDBJ whole genome shotgun (WGS) entry which is preliminary data.</text>
</comment>
<dbReference type="InterPro" id="IPR000014">
    <property type="entry name" value="PAS"/>
</dbReference>
<evidence type="ECO:0000259" key="4">
    <source>
        <dbReference type="PROSITE" id="PS50883"/>
    </source>
</evidence>
<dbReference type="Pfam" id="PF00990">
    <property type="entry name" value="GGDEF"/>
    <property type="match status" value="1"/>
</dbReference>
<dbReference type="PANTHER" id="PTHR44757:SF2">
    <property type="entry name" value="BIOFILM ARCHITECTURE MAINTENANCE PROTEIN MBAA"/>
    <property type="match status" value="1"/>
</dbReference>
<dbReference type="SMART" id="SM00267">
    <property type="entry name" value="GGDEF"/>
    <property type="match status" value="1"/>
</dbReference>
<dbReference type="SUPFAM" id="SSF141868">
    <property type="entry name" value="EAL domain-like"/>
    <property type="match status" value="1"/>
</dbReference>
<dbReference type="PROSITE" id="PS50887">
    <property type="entry name" value="GGDEF"/>
    <property type="match status" value="1"/>
</dbReference>
<dbReference type="CDD" id="cd00130">
    <property type="entry name" value="PAS"/>
    <property type="match status" value="1"/>
</dbReference>
<feature type="domain" description="PAS" evidence="2">
    <location>
        <begin position="232"/>
        <end position="278"/>
    </location>
</feature>
<dbReference type="InterPro" id="IPR035919">
    <property type="entry name" value="EAL_sf"/>
</dbReference>
<evidence type="ECO:0000256" key="1">
    <source>
        <dbReference type="SAM" id="Phobius"/>
    </source>
</evidence>
<proteinExistence type="predicted"/>
<dbReference type="EMBL" id="JBHTMC010000026">
    <property type="protein sequence ID" value="MFD1264732.1"/>
    <property type="molecule type" value="Genomic_DNA"/>
</dbReference>
<keyword evidence="1" id="KW-1133">Transmembrane helix</keyword>
<keyword evidence="1" id="KW-0472">Membrane</keyword>
<organism evidence="6 7">
    <name type="scientific">Thauera mechernichensis</name>
    <dbReference type="NCBI Taxonomy" id="82788"/>
    <lineage>
        <taxon>Bacteria</taxon>
        <taxon>Pseudomonadati</taxon>
        <taxon>Pseudomonadota</taxon>
        <taxon>Betaproteobacteria</taxon>
        <taxon>Rhodocyclales</taxon>
        <taxon>Zoogloeaceae</taxon>
        <taxon>Thauera</taxon>
    </lineage>
</organism>
<feature type="domain" description="PAC" evidence="3">
    <location>
        <begin position="305"/>
        <end position="357"/>
    </location>
</feature>
<dbReference type="Gene3D" id="3.30.70.270">
    <property type="match status" value="1"/>
</dbReference>
<dbReference type="SUPFAM" id="SSF55073">
    <property type="entry name" value="Nucleotide cyclase"/>
    <property type="match status" value="1"/>
</dbReference>
<dbReference type="PANTHER" id="PTHR44757">
    <property type="entry name" value="DIGUANYLATE CYCLASE DGCP"/>
    <property type="match status" value="1"/>
</dbReference>
<keyword evidence="1" id="KW-0812">Transmembrane</keyword>
<dbReference type="RefSeq" id="WP_002929303.1">
    <property type="nucleotide sequence ID" value="NZ_JARQZE010000004.1"/>
</dbReference>
<sequence length="788" mass="86357">MTRAAVSRLLRTSTHIRLLVLGLVVLAVVGSLFVQAGAVTTGEHLRYARDLREIRQVDAELNTATIASRLDIGSWQAVEAHSARMRTLIDALHDTPSFLTHEERLRVLDQLDSYARMQQHKQQLVAALQEELARITEPAQARHQRLDELSSALLALASARQGEVLVESYAAGYKSAAARTQAHLVLLLAVALGLGVFLLLTAIRLRKTTLAVADTNVELNATVAALRSAEAELTRYATVFTSSSEGMLITDAAGTIIAANPAFSRITGYTLDEVIGHSPGLLNSGRQDAGFYRRMWSAINSRGQWQGEIWNRRRNGSIYPEWLSISAVHGEDGKVLNYIGIFSDITERKEAEARILHLAHHDPLTNLPNRALLQDRLQQVLLQARRHKRGVAVLLLDLDRFKTINDILGHESGDGLLLQITERCRSTIRDTDTLARLSGDEFVIVLQEVDGAHDAALIARKILDEVALPCQLGEHRITVTASIGIALYDQDGGTPSALLRNADAAMHRAKEAGRNGFEFFSAEMNTSSLGQLLLENQLRGAADRGELLLHYQPKECAISGRLLGLEALLRWQHPELGLVAPGRFIPLAEEIGLIGTIGEWVLGEACRQQRAWLDAGLDIVPVAVNLSAQQLAQQNIVSQISNAINDAGLAPEVIELELTETMLMRDIDRNIHTLIRLRDMGVRLSIDDFGTGYSSLNYLRQFPVNALKIDRSFVSDISAEGNEGKIASAIIGMAHSLGLEAIAEGVETEAQRSFLVAQGCHQLQGYLIGRPVPAGELAPRLRPRPGHR</sequence>
<dbReference type="InterPro" id="IPR000160">
    <property type="entry name" value="GGDEF_dom"/>
</dbReference>
<dbReference type="SMART" id="SM00086">
    <property type="entry name" value="PAC"/>
    <property type="match status" value="1"/>
</dbReference>
<evidence type="ECO:0000313" key="6">
    <source>
        <dbReference type="EMBL" id="MFD1264732.1"/>
    </source>
</evidence>
<dbReference type="InterPro" id="IPR001610">
    <property type="entry name" value="PAC"/>
</dbReference>
<dbReference type="Pfam" id="PF13426">
    <property type="entry name" value="PAS_9"/>
    <property type="match status" value="1"/>
</dbReference>
<dbReference type="Proteomes" id="UP001597158">
    <property type="component" value="Unassembled WGS sequence"/>
</dbReference>
<dbReference type="NCBIfam" id="TIGR00229">
    <property type="entry name" value="sensory_box"/>
    <property type="match status" value="1"/>
</dbReference>
<accession>A0ABW3WGE6</accession>
<dbReference type="InterPro" id="IPR000700">
    <property type="entry name" value="PAS-assoc_C"/>
</dbReference>
<gene>
    <name evidence="6" type="ORF">ACFQ4M_14210</name>
</gene>
<dbReference type="SMART" id="SM00091">
    <property type="entry name" value="PAS"/>
    <property type="match status" value="1"/>
</dbReference>
<feature type="domain" description="EAL" evidence="4">
    <location>
        <begin position="531"/>
        <end position="785"/>
    </location>
</feature>
<dbReference type="InterPro" id="IPR029787">
    <property type="entry name" value="Nucleotide_cyclase"/>
</dbReference>
<dbReference type="Gene3D" id="3.30.450.20">
    <property type="entry name" value="PAS domain"/>
    <property type="match status" value="1"/>
</dbReference>
<dbReference type="SMART" id="SM00052">
    <property type="entry name" value="EAL"/>
    <property type="match status" value="1"/>
</dbReference>
<dbReference type="Gene3D" id="3.20.20.450">
    <property type="entry name" value="EAL domain"/>
    <property type="match status" value="1"/>
</dbReference>